<dbReference type="Proteomes" id="UP001623232">
    <property type="component" value="Plasmid unnamed4"/>
</dbReference>
<dbReference type="InterPro" id="IPR005471">
    <property type="entry name" value="Tscrpt_reg_IclR_N"/>
</dbReference>
<dbReference type="Gene3D" id="3.30.450.40">
    <property type="match status" value="1"/>
</dbReference>
<sequence>MPDPTLDNASPEKEAQIPTNLRLLLLLEEVARLGTAVKPGQLIGTMGLPKPTIHRLLQTAEAEGFLQRDLDGRSYGPGPRLRALAVHTMSSEHLRTARLAILKAVAEEIGETCNLATPDREGMTYLDRVETKWPLRIQLPIGTQVPFHCTASGKMYLSTLRPATLRGVLSARPLERQTGRTITDPDALIDELARTRAQGYSTDDEEFMNGMAAIAVPILDGQNRLLATLSAHAPVQRRTLDDIKAFLSPLKTAAHKMAKLHTDPT</sequence>
<dbReference type="SUPFAM" id="SSF46785">
    <property type="entry name" value="Winged helix' DNA-binding domain"/>
    <property type="match status" value="1"/>
</dbReference>
<protein>
    <submittedName>
        <fullName evidence="6">IclR family transcriptional regulator</fullName>
    </submittedName>
</protein>
<accession>A0ABZ2XQK7</accession>
<dbReference type="EMBL" id="CP123584">
    <property type="protein sequence ID" value="WZK88143.1"/>
    <property type="molecule type" value="Genomic_DNA"/>
</dbReference>
<evidence type="ECO:0000259" key="4">
    <source>
        <dbReference type="PROSITE" id="PS51077"/>
    </source>
</evidence>
<evidence type="ECO:0000313" key="8">
    <source>
        <dbReference type="Proteomes" id="UP001623232"/>
    </source>
</evidence>
<dbReference type="Pfam" id="PF01614">
    <property type="entry name" value="IclR_C"/>
    <property type="match status" value="1"/>
</dbReference>
<dbReference type="Gene3D" id="1.10.10.10">
    <property type="entry name" value="Winged helix-like DNA-binding domain superfamily/Winged helix DNA-binding domain"/>
    <property type="match status" value="1"/>
</dbReference>
<evidence type="ECO:0000259" key="5">
    <source>
        <dbReference type="PROSITE" id="PS51078"/>
    </source>
</evidence>
<dbReference type="InterPro" id="IPR036390">
    <property type="entry name" value="WH_DNA-bd_sf"/>
</dbReference>
<dbReference type="SMART" id="SM00346">
    <property type="entry name" value="HTH_ICLR"/>
    <property type="match status" value="1"/>
</dbReference>
<feature type="domain" description="HTH iclR-type" evidence="4">
    <location>
        <begin position="17"/>
        <end position="79"/>
    </location>
</feature>
<keyword evidence="2" id="KW-0238">DNA-binding</keyword>
<dbReference type="InterPro" id="IPR036388">
    <property type="entry name" value="WH-like_DNA-bd_sf"/>
</dbReference>
<keyword evidence="8" id="KW-1185">Reference proteome</keyword>
<proteinExistence type="predicted"/>
<name>A0ABZ2XQK7_9RHOB</name>
<dbReference type="InterPro" id="IPR050707">
    <property type="entry name" value="HTH_MetabolicPath_Reg"/>
</dbReference>
<evidence type="ECO:0000256" key="2">
    <source>
        <dbReference type="ARBA" id="ARBA00023125"/>
    </source>
</evidence>
<evidence type="ECO:0000313" key="6">
    <source>
        <dbReference type="EMBL" id="WZK88143.1"/>
    </source>
</evidence>
<feature type="domain" description="IclR-ED" evidence="5">
    <location>
        <begin position="80"/>
        <end position="263"/>
    </location>
</feature>
<evidence type="ECO:0000256" key="3">
    <source>
        <dbReference type="ARBA" id="ARBA00023163"/>
    </source>
</evidence>
<dbReference type="Pfam" id="PF09339">
    <property type="entry name" value="HTH_IclR"/>
    <property type="match status" value="1"/>
</dbReference>
<gene>
    <name evidence="6" type="ORF">QEZ52_16260</name>
    <name evidence="7" type="ORF">QEZ52_20895</name>
</gene>
<evidence type="ECO:0000256" key="1">
    <source>
        <dbReference type="ARBA" id="ARBA00023015"/>
    </source>
</evidence>
<dbReference type="EMBL" id="CP123585">
    <property type="protein sequence ID" value="WZK91245.1"/>
    <property type="molecule type" value="Genomic_DNA"/>
</dbReference>
<dbReference type="PROSITE" id="PS51078">
    <property type="entry name" value="ICLR_ED"/>
    <property type="match status" value="1"/>
</dbReference>
<dbReference type="InterPro" id="IPR029016">
    <property type="entry name" value="GAF-like_dom_sf"/>
</dbReference>
<dbReference type="PANTHER" id="PTHR30136">
    <property type="entry name" value="HELIX-TURN-HELIX TRANSCRIPTIONAL REGULATOR, ICLR FAMILY"/>
    <property type="match status" value="1"/>
</dbReference>
<dbReference type="PROSITE" id="PS51077">
    <property type="entry name" value="HTH_ICLR"/>
    <property type="match status" value="1"/>
</dbReference>
<keyword evidence="1" id="KW-0805">Transcription regulation</keyword>
<keyword evidence="3" id="KW-0804">Transcription</keyword>
<geneLocation type="plasmid" evidence="7 8">
    <name>unnamed4</name>
</geneLocation>
<organism evidence="6 8">
    <name type="scientific">Aliisedimentitalea scapharcae</name>
    <dbReference type="NCBI Taxonomy" id="1524259"/>
    <lineage>
        <taxon>Bacteria</taxon>
        <taxon>Pseudomonadati</taxon>
        <taxon>Pseudomonadota</taxon>
        <taxon>Alphaproteobacteria</taxon>
        <taxon>Rhodobacterales</taxon>
        <taxon>Roseobacteraceae</taxon>
        <taxon>Aliisedimentitalea</taxon>
    </lineage>
</organism>
<keyword evidence="7" id="KW-0614">Plasmid</keyword>
<reference evidence="6 8" key="1">
    <citation type="submission" date="2023-04" db="EMBL/GenBank/DDBJ databases">
        <title>Complete genome sequence of Alisedimentitalea scapharcae.</title>
        <authorList>
            <person name="Rong J.-C."/>
            <person name="Yi M.-L."/>
            <person name="Zhao Q."/>
        </authorList>
    </citation>
    <scope>NUCLEOTIDE SEQUENCE [LARGE SCALE GENOMIC DNA]</scope>
    <source>
        <strain evidence="6 8">KCTC 42119</strain>
        <plasmid evidence="7 8">unnamed4</plasmid>
    </source>
</reference>
<dbReference type="InterPro" id="IPR014757">
    <property type="entry name" value="Tscrpt_reg_IclR_C"/>
</dbReference>
<dbReference type="PANTHER" id="PTHR30136:SF24">
    <property type="entry name" value="HTH-TYPE TRANSCRIPTIONAL REPRESSOR ALLR"/>
    <property type="match status" value="1"/>
</dbReference>
<dbReference type="SUPFAM" id="SSF55781">
    <property type="entry name" value="GAF domain-like"/>
    <property type="match status" value="1"/>
</dbReference>
<dbReference type="Proteomes" id="UP001623232">
    <property type="component" value="Chromosome"/>
</dbReference>
<dbReference type="RefSeq" id="WP_343211951.1">
    <property type="nucleotide sequence ID" value="NZ_CP123584.1"/>
</dbReference>
<evidence type="ECO:0000313" key="7">
    <source>
        <dbReference type="EMBL" id="WZK91245.1"/>
    </source>
</evidence>